<name>A0ABU3EGS4_9RHOB</name>
<dbReference type="EMBL" id="JAVRQI010000012">
    <property type="protein sequence ID" value="MDT1063420.1"/>
    <property type="molecule type" value="Genomic_DNA"/>
</dbReference>
<reference evidence="2" key="1">
    <citation type="submission" date="2023-07" db="EMBL/GenBank/DDBJ databases">
        <title>Characterization of two Paracoccaceae strains isolated from Phycosphere and proposal of Xinfangfangia lacusdiani sp. nov.</title>
        <authorList>
            <person name="Deng Y."/>
            <person name="Zhang Y.Q."/>
        </authorList>
    </citation>
    <scope>NUCLEOTIDE SEQUENCE [LARGE SCALE GENOMIC DNA]</scope>
    <source>
        <strain evidence="2">CPCC 101403</strain>
    </source>
</reference>
<gene>
    <name evidence="1" type="ORF">RM190_16215</name>
</gene>
<evidence type="ECO:0000313" key="2">
    <source>
        <dbReference type="Proteomes" id="UP001251085"/>
    </source>
</evidence>
<sequence length="143" mass="16308">MFRLAPIPALMRPALILAATGLALLVPLAELHADPDDRGYSRDYDDDTEREFDLLEQPGFRIIPLQDAVRRATDRFRGRLIAARLRPPYPEEEERGVELVHELRLLTPRRDVLLIRLDARTGDFLEVRGAGLAEARRKNGDDE</sequence>
<dbReference type="RefSeq" id="WP_311760506.1">
    <property type="nucleotide sequence ID" value="NZ_JAVRQI010000012.1"/>
</dbReference>
<dbReference type="Proteomes" id="UP001251085">
    <property type="component" value="Unassembled WGS sequence"/>
</dbReference>
<comment type="caution">
    <text evidence="1">The sequence shown here is derived from an EMBL/GenBank/DDBJ whole genome shotgun (WGS) entry which is preliminary data.</text>
</comment>
<evidence type="ECO:0000313" key="1">
    <source>
        <dbReference type="EMBL" id="MDT1063420.1"/>
    </source>
</evidence>
<evidence type="ECO:0008006" key="3">
    <source>
        <dbReference type="Google" id="ProtNLM"/>
    </source>
</evidence>
<protein>
    <recommendedName>
        <fullName evidence="3">PepSY domain-containing protein</fullName>
    </recommendedName>
</protein>
<accession>A0ABU3EGS4</accession>
<proteinExistence type="predicted"/>
<organism evidence="1 2">
    <name type="scientific">Paracoccus broussonetiae</name>
    <dbReference type="NCBI Taxonomy" id="3075834"/>
    <lineage>
        <taxon>Bacteria</taxon>
        <taxon>Pseudomonadati</taxon>
        <taxon>Pseudomonadota</taxon>
        <taxon>Alphaproteobacteria</taxon>
        <taxon>Rhodobacterales</taxon>
        <taxon>Paracoccaceae</taxon>
        <taxon>Paracoccus</taxon>
    </lineage>
</organism>
<keyword evidence="2" id="KW-1185">Reference proteome</keyword>